<sequence>MGSLKNENEVEGSKDAILYVNGVLKLLPDGLAHLTLLEYLRDVGLTGTKLGCG</sequence>
<accession>A0A699QH67</accession>
<dbReference type="AlphaFoldDB" id="A0A699QH67"/>
<comment type="caution">
    <text evidence="1">The sequence shown here is derived from an EMBL/GenBank/DDBJ whole genome shotgun (WGS) entry which is preliminary data.</text>
</comment>
<name>A0A699QH67_TANCI</name>
<reference evidence="1" key="1">
    <citation type="journal article" date="2019" name="Sci. Rep.">
        <title>Draft genome of Tanacetum cinerariifolium, the natural source of mosquito coil.</title>
        <authorList>
            <person name="Yamashiro T."/>
            <person name="Shiraishi A."/>
            <person name="Satake H."/>
            <person name="Nakayama K."/>
        </authorList>
    </citation>
    <scope>NUCLEOTIDE SEQUENCE</scope>
</reference>
<feature type="non-terminal residue" evidence="1">
    <location>
        <position position="53"/>
    </location>
</feature>
<dbReference type="EMBL" id="BKCJ011007397">
    <property type="protein sequence ID" value="GFC65600.1"/>
    <property type="molecule type" value="Genomic_DNA"/>
</dbReference>
<protein>
    <submittedName>
        <fullName evidence="1">Xanthine dehydrogenase 1-like isoform X1</fullName>
    </submittedName>
</protein>
<proteinExistence type="predicted"/>
<organism evidence="1">
    <name type="scientific">Tanacetum cinerariifolium</name>
    <name type="common">Dalmatian daisy</name>
    <name type="synonym">Chrysanthemum cinerariifolium</name>
    <dbReference type="NCBI Taxonomy" id="118510"/>
    <lineage>
        <taxon>Eukaryota</taxon>
        <taxon>Viridiplantae</taxon>
        <taxon>Streptophyta</taxon>
        <taxon>Embryophyta</taxon>
        <taxon>Tracheophyta</taxon>
        <taxon>Spermatophyta</taxon>
        <taxon>Magnoliopsida</taxon>
        <taxon>eudicotyledons</taxon>
        <taxon>Gunneridae</taxon>
        <taxon>Pentapetalae</taxon>
        <taxon>asterids</taxon>
        <taxon>campanulids</taxon>
        <taxon>Asterales</taxon>
        <taxon>Asteraceae</taxon>
        <taxon>Asteroideae</taxon>
        <taxon>Anthemideae</taxon>
        <taxon>Anthemidinae</taxon>
        <taxon>Tanacetum</taxon>
    </lineage>
</organism>
<dbReference type="Gene3D" id="3.10.20.30">
    <property type="match status" value="1"/>
</dbReference>
<dbReference type="InterPro" id="IPR012675">
    <property type="entry name" value="Beta-grasp_dom_sf"/>
</dbReference>
<evidence type="ECO:0000313" key="1">
    <source>
        <dbReference type="EMBL" id="GFC65600.1"/>
    </source>
</evidence>
<gene>
    <name evidence="1" type="ORF">Tci_837570</name>
</gene>